<organism evidence="2 3">
    <name type="scientific">Diploptera punctata</name>
    <name type="common">Pacific beetle cockroach</name>
    <dbReference type="NCBI Taxonomy" id="6984"/>
    <lineage>
        <taxon>Eukaryota</taxon>
        <taxon>Metazoa</taxon>
        <taxon>Ecdysozoa</taxon>
        <taxon>Arthropoda</taxon>
        <taxon>Hexapoda</taxon>
        <taxon>Insecta</taxon>
        <taxon>Pterygota</taxon>
        <taxon>Neoptera</taxon>
        <taxon>Polyneoptera</taxon>
        <taxon>Dictyoptera</taxon>
        <taxon>Blattodea</taxon>
        <taxon>Blaberoidea</taxon>
        <taxon>Blaberidae</taxon>
        <taxon>Diplopterinae</taxon>
        <taxon>Diploptera</taxon>
    </lineage>
</organism>
<reference evidence="2" key="2">
    <citation type="submission" date="2023-05" db="EMBL/GenBank/DDBJ databases">
        <authorList>
            <person name="Fouks B."/>
        </authorList>
    </citation>
    <scope>NUCLEOTIDE SEQUENCE</scope>
    <source>
        <strain evidence="2">Stay&amp;Tobe</strain>
        <tissue evidence="2">Testes</tissue>
    </source>
</reference>
<comment type="caution">
    <text evidence="2">The sequence shown here is derived from an EMBL/GenBank/DDBJ whole genome shotgun (WGS) entry which is preliminary data.</text>
</comment>
<keyword evidence="1" id="KW-1133">Transmembrane helix</keyword>
<feature type="transmembrane region" description="Helical" evidence="1">
    <location>
        <begin position="103"/>
        <end position="124"/>
    </location>
</feature>
<keyword evidence="1" id="KW-0472">Membrane</keyword>
<dbReference type="Proteomes" id="UP001233999">
    <property type="component" value="Unassembled WGS sequence"/>
</dbReference>
<dbReference type="AlphaFoldDB" id="A0AAD8EK47"/>
<feature type="non-terminal residue" evidence="2">
    <location>
        <position position="1"/>
    </location>
</feature>
<gene>
    <name evidence="2" type="ORF">L9F63_015409</name>
</gene>
<evidence type="ECO:0000313" key="2">
    <source>
        <dbReference type="EMBL" id="KAJ9592904.1"/>
    </source>
</evidence>
<sequence>TRLWVPSIGYNHNITCRRWETFTAGVAMMILKKIFMQFLVLRFSVIVSFQPVLQQGKGNFYYYYKNKVYRSVEIVKGAIWRVGEECDCAEYFIPNCTYFQLRFISFLIVLSFLSLIIIPATYIMNGFTITLHIRILHPLGIYKNFTGMIDVLNAIGNLRAIQNKTYFIGQKLRYNHLFLHDRFAPRHMLINIPHQRAEVVQLSF</sequence>
<proteinExistence type="predicted"/>
<protein>
    <submittedName>
        <fullName evidence="2">Uncharacterized protein</fullName>
    </submittedName>
</protein>
<evidence type="ECO:0000256" key="1">
    <source>
        <dbReference type="SAM" id="Phobius"/>
    </source>
</evidence>
<feature type="non-terminal residue" evidence="2">
    <location>
        <position position="204"/>
    </location>
</feature>
<dbReference type="EMBL" id="JASPKZ010003797">
    <property type="protein sequence ID" value="KAJ9592904.1"/>
    <property type="molecule type" value="Genomic_DNA"/>
</dbReference>
<reference evidence="2" key="1">
    <citation type="journal article" date="2023" name="IScience">
        <title>Live-bearing cockroach genome reveals convergent evolutionary mechanisms linked to viviparity in insects and beyond.</title>
        <authorList>
            <person name="Fouks B."/>
            <person name="Harrison M.C."/>
            <person name="Mikhailova A.A."/>
            <person name="Marchal E."/>
            <person name="English S."/>
            <person name="Carruthers M."/>
            <person name="Jennings E.C."/>
            <person name="Chiamaka E.L."/>
            <person name="Frigard R.A."/>
            <person name="Pippel M."/>
            <person name="Attardo G.M."/>
            <person name="Benoit J.B."/>
            <person name="Bornberg-Bauer E."/>
            <person name="Tobe S.S."/>
        </authorList>
    </citation>
    <scope>NUCLEOTIDE SEQUENCE</scope>
    <source>
        <strain evidence="2">Stay&amp;Tobe</strain>
    </source>
</reference>
<keyword evidence="1" id="KW-0812">Transmembrane</keyword>
<evidence type="ECO:0000313" key="3">
    <source>
        <dbReference type="Proteomes" id="UP001233999"/>
    </source>
</evidence>
<name>A0AAD8EK47_DIPPU</name>
<feature type="transmembrane region" description="Helical" evidence="1">
    <location>
        <begin position="34"/>
        <end position="53"/>
    </location>
</feature>
<accession>A0AAD8EK47</accession>
<keyword evidence="3" id="KW-1185">Reference proteome</keyword>